<proteinExistence type="predicted"/>
<reference evidence="1 2" key="1">
    <citation type="submission" date="2019-01" db="EMBL/GenBank/DDBJ databases">
        <title>A draft genome assembly of the solar-powered sea slug Elysia chlorotica.</title>
        <authorList>
            <person name="Cai H."/>
            <person name="Li Q."/>
            <person name="Fang X."/>
            <person name="Li J."/>
            <person name="Curtis N.E."/>
            <person name="Altenburger A."/>
            <person name="Shibata T."/>
            <person name="Feng M."/>
            <person name="Maeda T."/>
            <person name="Schwartz J.A."/>
            <person name="Shigenobu S."/>
            <person name="Lundholm N."/>
            <person name="Nishiyama T."/>
            <person name="Yang H."/>
            <person name="Hasebe M."/>
            <person name="Li S."/>
            <person name="Pierce S.K."/>
            <person name="Wang J."/>
        </authorList>
    </citation>
    <scope>NUCLEOTIDE SEQUENCE [LARGE SCALE GENOMIC DNA]</scope>
    <source>
        <strain evidence="1">EC2010</strain>
        <tissue evidence="1">Whole organism of an adult</tissue>
    </source>
</reference>
<keyword evidence="2" id="KW-1185">Reference proteome</keyword>
<sequence>MKKIVTKKHHPVSPETNVGVGLAAGESALQAGVALELWQEKPKLLGTSRPPNGLGPADLRIRQRLVSCPPYSATLISSINISLPRAQFSQESRQRSRGLLLMNCGGRRGLGDEFTDRGSDPALWVPPPQAANQLLSGLHCVKSGDHRPAAMGYRFQPREPPESSARACPSQPVSAAVRVGDSWNGFRFELAAVTPVFYPARGQYPVPSLP</sequence>
<gene>
    <name evidence="1" type="ORF">EGW08_021267</name>
</gene>
<evidence type="ECO:0000313" key="1">
    <source>
        <dbReference type="EMBL" id="RUS70973.1"/>
    </source>
</evidence>
<comment type="caution">
    <text evidence="1">The sequence shown here is derived from an EMBL/GenBank/DDBJ whole genome shotgun (WGS) entry which is preliminary data.</text>
</comment>
<protein>
    <submittedName>
        <fullName evidence="1">Uncharacterized protein</fullName>
    </submittedName>
</protein>
<accession>A0A433SNZ3</accession>
<dbReference type="EMBL" id="RQTK01001293">
    <property type="protein sequence ID" value="RUS70973.1"/>
    <property type="molecule type" value="Genomic_DNA"/>
</dbReference>
<name>A0A433SNZ3_ELYCH</name>
<dbReference type="Proteomes" id="UP000271974">
    <property type="component" value="Unassembled WGS sequence"/>
</dbReference>
<evidence type="ECO:0000313" key="2">
    <source>
        <dbReference type="Proteomes" id="UP000271974"/>
    </source>
</evidence>
<organism evidence="1 2">
    <name type="scientific">Elysia chlorotica</name>
    <name type="common">Eastern emerald elysia</name>
    <name type="synonym">Sea slug</name>
    <dbReference type="NCBI Taxonomy" id="188477"/>
    <lineage>
        <taxon>Eukaryota</taxon>
        <taxon>Metazoa</taxon>
        <taxon>Spiralia</taxon>
        <taxon>Lophotrochozoa</taxon>
        <taxon>Mollusca</taxon>
        <taxon>Gastropoda</taxon>
        <taxon>Heterobranchia</taxon>
        <taxon>Euthyneura</taxon>
        <taxon>Panpulmonata</taxon>
        <taxon>Sacoglossa</taxon>
        <taxon>Placobranchoidea</taxon>
        <taxon>Plakobranchidae</taxon>
        <taxon>Elysia</taxon>
    </lineage>
</organism>
<dbReference type="AlphaFoldDB" id="A0A433SNZ3"/>